<feature type="domain" description="AMP-binding enzyme C-terminal" evidence="10">
    <location>
        <begin position="600"/>
        <end position="635"/>
    </location>
</feature>
<keyword evidence="8" id="KW-0812">Transmembrane</keyword>
<dbReference type="EMBL" id="CADEPI010000342">
    <property type="protein sequence ID" value="CAB3384192.1"/>
    <property type="molecule type" value="Genomic_DNA"/>
</dbReference>
<evidence type="ECO:0000256" key="7">
    <source>
        <dbReference type="ARBA" id="ARBA00026121"/>
    </source>
</evidence>
<keyword evidence="2" id="KW-0436">Ligase</keyword>
<name>A0A8S1DUI7_9INSE</name>
<dbReference type="Pfam" id="PF00501">
    <property type="entry name" value="AMP-binding"/>
    <property type="match status" value="1"/>
</dbReference>
<comment type="catalytic activity">
    <reaction evidence="6">
        <text>a long-chain fatty acid + ATP + CoA = a long-chain fatty acyl-CoA + AMP + diphosphate</text>
        <dbReference type="Rhea" id="RHEA:15421"/>
        <dbReference type="ChEBI" id="CHEBI:30616"/>
        <dbReference type="ChEBI" id="CHEBI:33019"/>
        <dbReference type="ChEBI" id="CHEBI:57287"/>
        <dbReference type="ChEBI" id="CHEBI:57560"/>
        <dbReference type="ChEBI" id="CHEBI:83139"/>
        <dbReference type="ChEBI" id="CHEBI:456215"/>
        <dbReference type="EC" id="6.2.1.3"/>
    </reaction>
    <physiologicalReaction direction="left-to-right" evidence="6">
        <dbReference type="Rhea" id="RHEA:15422"/>
    </physiologicalReaction>
</comment>
<dbReference type="GO" id="GO:0005524">
    <property type="term" value="F:ATP binding"/>
    <property type="evidence" value="ECO:0007669"/>
    <property type="project" value="UniProtKB-KW"/>
</dbReference>
<evidence type="ECO:0000256" key="3">
    <source>
        <dbReference type="ARBA" id="ARBA00022741"/>
    </source>
</evidence>
<dbReference type="FunFam" id="3.40.50.12780:FF:000026">
    <property type="entry name" value="Uncharacterized protein, isoform B"/>
    <property type="match status" value="1"/>
</dbReference>
<evidence type="ECO:0000256" key="8">
    <source>
        <dbReference type="SAM" id="Phobius"/>
    </source>
</evidence>
<dbReference type="Proteomes" id="UP000494165">
    <property type="component" value="Unassembled WGS sequence"/>
</dbReference>
<protein>
    <recommendedName>
        <fullName evidence="7">long-chain-fatty-acid--CoA ligase</fullName>
        <ecNumber evidence="7">6.2.1.3</ecNumber>
    </recommendedName>
</protein>
<proteinExistence type="inferred from homology"/>
<comment type="caution">
    <text evidence="11">The sequence shown here is derived from an EMBL/GenBank/DDBJ whole genome shotgun (WGS) entry which is preliminary data.</text>
</comment>
<dbReference type="InterPro" id="IPR025110">
    <property type="entry name" value="AMP-bd_C"/>
</dbReference>
<evidence type="ECO:0000313" key="12">
    <source>
        <dbReference type="Proteomes" id="UP000494165"/>
    </source>
</evidence>
<evidence type="ECO:0000259" key="10">
    <source>
        <dbReference type="Pfam" id="PF13193"/>
    </source>
</evidence>
<dbReference type="PROSITE" id="PS00455">
    <property type="entry name" value="AMP_BINDING"/>
    <property type="match status" value="1"/>
</dbReference>
<dbReference type="InterPro" id="IPR045851">
    <property type="entry name" value="AMP-bd_C_sf"/>
</dbReference>
<feature type="transmembrane region" description="Helical" evidence="8">
    <location>
        <begin position="18"/>
        <end position="42"/>
    </location>
</feature>
<dbReference type="Pfam" id="PF13193">
    <property type="entry name" value="AMP-binding_C"/>
    <property type="match status" value="1"/>
</dbReference>
<keyword evidence="12" id="KW-1185">Reference proteome</keyword>
<dbReference type="InterPro" id="IPR020845">
    <property type="entry name" value="AMP-binding_CS"/>
</dbReference>
<evidence type="ECO:0000313" key="11">
    <source>
        <dbReference type="EMBL" id="CAB3384192.1"/>
    </source>
</evidence>
<evidence type="ECO:0000256" key="1">
    <source>
        <dbReference type="ARBA" id="ARBA00006432"/>
    </source>
</evidence>
<feature type="non-terminal residue" evidence="11">
    <location>
        <position position="1"/>
    </location>
</feature>
<dbReference type="GO" id="GO:0005886">
    <property type="term" value="C:plasma membrane"/>
    <property type="evidence" value="ECO:0007669"/>
    <property type="project" value="TreeGrafter"/>
</dbReference>
<accession>A0A8S1DUI7</accession>
<comment type="similarity">
    <text evidence="1">Belongs to the ATP-dependent AMP-binding enzyme family.</text>
</comment>
<dbReference type="AlphaFoldDB" id="A0A8S1DUI7"/>
<keyword evidence="4" id="KW-0443">Lipid metabolism</keyword>
<gene>
    <name evidence="11" type="ORF">CLODIP_2_CD14039</name>
</gene>
<dbReference type="GO" id="GO:0030182">
    <property type="term" value="P:neuron differentiation"/>
    <property type="evidence" value="ECO:0007669"/>
    <property type="project" value="TreeGrafter"/>
</dbReference>
<evidence type="ECO:0000256" key="6">
    <source>
        <dbReference type="ARBA" id="ARBA00024484"/>
    </source>
</evidence>
<reference evidence="11 12" key="1">
    <citation type="submission" date="2020-04" db="EMBL/GenBank/DDBJ databases">
        <authorList>
            <person name="Alioto T."/>
            <person name="Alioto T."/>
            <person name="Gomez Garrido J."/>
        </authorList>
    </citation>
    <scope>NUCLEOTIDE SEQUENCE [LARGE SCALE GENOMIC DNA]</scope>
</reference>
<evidence type="ECO:0000256" key="5">
    <source>
        <dbReference type="ARBA" id="ARBA00022840"/>
    </source>
</evidence>
<evidence type="ECO:0000259" key="9">
    <source>
        <dbReference type="Pfam" id="PF00501"/>
    </source>
</evidence>
<dbReference type="GO" id="GO:0005783">
    <property type="term" value="C:endoplasmic reticulum"/>
    <property type="evidence" value="ECO:0007669"/>
    <property type="project" value="TreeGrafter"/>
</dbReference>
<dbReference type="PANTHER" id="PTHR43272">
    <property type="entry name" value="LONG-CHAIN-FATTY-ACID--COA LIGASE"/>
    <property type="match status" value="1"/>
</dbReference>
<dbReference type="Gene3D" id="3.40.50.12780">
    <property type="entry name" value="N-terminal domain of ligase-like"/>
    <property type="match status" value="1"/>
</dbReference>
<keyword evidence="8" id="KW-0472">Membrane</keyword>
<keyword evidence="4" id="KW-0276">Fatty acid metabolism</keyword>
<dbReference type="GO" id="GO:0005811">
    <property type="term" value="C:lipid droplet"/>
    <property type="evidence" value="ECO:0007669"/>
    <property type="project" value="TreeGrafter"/>
</dbReference>
<dbReference type="CDD" id="cd17639">
    <property type="entry name" value="LC_FACS_euk1"/>
    <property type="match status" value="1"/>
</dbReference>
<dbReference type="Gene3D" id="3.30.300.30">
    <property type="match status" value="1"/>
</dbReference>
<dbReference type="PANTHER" id="PTHR43272:SF83">
    <property type="entry name" value="ACYL-COA SYNTHETASE LONG-CHAIN, ISOFORM J"/>
    <property type="match status" value="1"/>
</dbReference>
<keyword evidence="8" id="KW-1133">Transmembrane helix</keyword>
<dbReference type="InterPro" id="IPR042099">
    <property type="entry name" value="ANL_N_sf"/>
</dbReference>
<dbReference type="SUPFAM" id="SSF56801">
    <property type="entry name" value="Acetyl-CoA synthetase-like"/>
    <property type="match status" value="1"/>
</dbReference>
<keyword evidence="3" id="KW-0547">Nucleotide-binding</keyword>
<dbReference type="OrthoDB" id="1700726at2759"/>
<dbReference type="InterPro" id="IPR000873">
    <property type="entry name" value="AMP-dep_synth/lig_dom"/>
</dbReference>
<dbReference type="EC" id="6.2.1.3" evidence="7"/>
<dbReference type="GO" id="GO:0035336">
    <property type="term" value="P:long-chain fatty-acyl-CoA metabolic process"/>
    <property type="evidence" value="ECO:0007669"/>
    <property type="project" value="TreeGrafter"/>
</dbReference>
<feature type="domain" description="AMP-dependent synthetase/ligase" evidence="9">
    <location>
        <begin position="132"/>
        <end position="545"/>
    </location>
</feature>
<evidence type="ECO:0000256" key="4">
    <source>
        <dbReference type="ARBA" id="ARBA00022832"/>
    </source>
</evidence>
<organism evidence="11 12">
    <name type="scientific">Cloeon dipterum</name>
    <dbReference type="NCBI Taxonomy" id="197152"/>
    <lineage>
        <taxon>Eukaryota</taxon>
        <taxon>Metazoa</taxon>
        <taxon>Ecdysozoa</taxon>
        <taxon>Arthropoda</taxon>
        <taxon>Hexapoda</taxon>
        <taxon>Insecta</taxon>
        <taxon>Pterygota</taxon>
        <taxon>Palaeoptera</taxon>
        <taxon>Ephemeroptera</taxon>
        <taxon>Pisciforma</taxon>
        <taxon>Baetidae</taxon>
        <taxon>Cloeon</taxon>
    </lineage>
</organism>
<evidence type="ECO:0000256" key="2">
    <source>
        <dbReference type="ARBA" id="ARBA00022598"/>
    </source>
</evidence>
<keyword evidence="5" id="KW-0067">ATP-binding</keyword>
<sequence length="724" mass="80689">SCLNDKESEISIRRMESVLLCGAVVTFKCLSLVCDILTYPLYLVLQQPWRQKQLSNRIKAKPVQKNDDTLTFRSVSEPKELHVELVRNNVDTMEKLLNYTAQRYTHKKCLGTRDILAEEDEVQSNGRVFKKYVLGEYRWLTATQVEEQAANFGRGLRALGHEPKQNIVIFAETRAEWMIAAHGCFKQNIPVVTLYATLGDDAIAHGINETEATIVVTTQDLLPKFKAIIQSCPRIKRIIYMQDQLGAKTPAPSPAANVDVIPFNKVVQRGEELGPNGPSCSPSPDDIAIIMYTSGSTGVPKGVLLTHRNMLTTVKAFSDAICIFHDDVFMGYLPLAHVFELLAESVCLLMGVPIGYSTPLTMVDSSSKIKRGTKGDVSVLHPTCLTAVPLILDRIFKGINEKVSKGSWLKRALFDFAYQYKLKWNKRGFSTPLLNRVVFGAARQLMGGRVRMIMSGGAPLSPETHELIKMCLCVQVIQGYGLTETCSAATVMDMHDDSLGRVGAPATNVDIRLVNWEEGNYRVTDRPHPRGEICVGGTNVSPGYYKNPEKTKEEFFDETGRRWFKTGDIGEIHGDGSIKIIDRKKDLVKLQAGEYVSLGKVEAQLKTCPLVENVCVYGDPTKHFTVALVVPNPGHLAGLASRLGKNDIDFELLCQDPQVEQAVLKELEEHGKKSKLARFEIPAAVKLCTEVWSPDMGLVTAAFKLKRKDIQERYQHEINRMYAS</sequence>
<dbReference type="GO" id="GO:0090433">
    <property type="term" value="F:palmitoyl-CoA ligase activity"/>
    <property type="evidence" value="ECO:0007669"/>
    <property type="project" value="TreeGrafter"/>
</dbReference>